<reference evidence="1" key="1">
    <citation type="submission" date="2014-12" db="EMBL/GenBank/DDBJ databases">
        <title>Insight into the proteome of Arion vulgaris.</title>
        <authorList>
            <person name="Aradska J."/>
            <person name="Bulat T."/>
            <person name="Smidak R."/>
            <person name="Sarate P."/>
            <person name="Gangsoo J."/>
            <person name="Sialana F."/>
            <person name="Bilban M."/>
            <person name="Lubec G."/>
        </authorList>
    </citation>
    <scope>NUCLEOTIDE SEQUENCE</scope>
    <source>
        <tissue evidence="1">Skin</tissue>
    </source>
</reference>
<feature type="non-terminal residue" evidence="1">
    <location>
        <position position="1"/>
    </location>
</feature>
<sequence length="54" mass="6391">ALVTTRATVHYMLDSLAEFYNIKSNARQGCEALWKHILKSTDEKKERGNWEWNH</sequence>
<accession>A0A0B7BT07</accession>
<dbReference type="AlphaFoldDB" id="A0A0B7BT07"/>
<name>A0A0B7BT07_9EUPU</name>
<gene>
    <name evidence="1" type="primary">ORF210546</name>
</gene>
<organism evidence="1">
    <name type="scientific">Arion vulgaris</name>
    <dbReference type="NCBI Taxonomy" id="1028688"/>
    <lineage>
        <taxon>Eukaryota</taxon>
        <taxon>Metazoa</taxon>
        <taxon>Spiralia</taxon>
        <taxon>Lophotrochozoa</taxon>
        <taxon>Mollusca</taxon>
        <taxon>Gastropoda</taxon>
        <taxon>Heterobranchia</taxon>
        <taxon>Euthyneura</taxon>
        <taxon>Panpulmonata</taxon>
        <taxon>Eupulmonata</taxon>
        <taxon>Stylommatophora</taxon>
        <taxon>Helicina</taxon>
        <taxon>Arionoidea</taxon>
        <taxon>Arionidae</taxon>
        <taxon>Arion</taxon>
    </lineage>
</organism>
<protein>
    <submittedName>
        <fullName evidence="1">Uncharacterized protein</fullName>
    </submittedName>
</protein>
<evidence type="ECO:0000313" key="1">
    <source>
        <dbReference type="EMBL" id="CEK96123.1"/>
    </source>
</evidence>
<proteinExistence type="predicted"/>
<dbReference type="EMBL" id="HACG01049258">
    <property type="protein sequence ID" value="CEK96123.1"/>
    <property type="molecule type" value="Transcribed_RNA"/>
</dbReference>